<keyword evidence="2" id="KW-1185">Reference proteome</keyword>
<dbReference type="RefSeq" id="WP_076879026.1">
    <property type="nucleotide sequence ID" value="NZ_MLCN01000037.1"/>
</dbReference>
<name>A0A1S8CRU4_9GAMM</name>
<dbReference type="Gene3D" id="3.40.50.1820">
    <property type="entry name" value="alpha/beta hydrolase"/>
    <property type="match status" value="1"/>
</dbReference>
<dbReference type="EMBL" id="MLCN01000037">
    <property type="protein sequence ID" value="ONG38108.1"/>
    <property type="molecule type" value="Genomic_DNA"/>
</dbReference>
<dbReference type="PANTHER" id="PTHR35602:SF3">
    <property type="entry name" value="ESTERASE YQIA"/>
    <property type="match status" value="1"/>
</dbReference>
<sequence length="193" mass="21685">MQLIYIHGLNSNSASAKGQMLEEWCKLHRPEIRVVRPDLNLPPQQVMQLLDETIATDPHTGVVGSSLGGFYATACVAKHGVRAVLVNPSVRPFERFKRFFANGETAHHTETGWVVTPDQLEDLKALYQPVPASPDRILVLLKQGDEVLDYREAESYFSQDDAQSALIIEPGGDHFMHDMDSKIPLMINFLFDR</sequence>
<proteinExistence type="predicted"/>
<comment type="caution">
    <text evidence="1">The sequence shown here is derived from an EMBL/GenBank/DDBJ whole genome shotgun (WGS) entry which is preliminary data.</text>
</comment>
<gene>
    <name evidence="1" type="ORF">BKE30_12980</name>
</gene>
<dbReference type="PANTHER" id="PTHR35602">
    <property type="entry name" value="ESTERASE YQIA-RELATED"/>
    <property type="match status" value="1"/>
</dbReference>
<protein>
    <recommendedName>
        <fullName evidence="3">Esterase</fullName>
    </recommendedName>
</protein>
<dbReference type="OrthoDB" id="9814831at2"/>
<evidence type="ECO:0000313" key="1">
    <source>
        <dbReference type="EMBL" id="ONG38108.1"/>
    </source>
</evidence>
<dbReference type="SUPFAM" id="SSF53474">
    <property type="entry name" value="alpha/beta-Hydrolases"/>
    <property type="match status" value="1"/>
</dbReference>
<organism evidence="1 2">
    <name type="scientific">Alkanindiges hydrocarboniclasticus</name>
    <dbReference type="NCBI Taxonomy" id="1907941"/>
    <lineage>
        <taxon>Bacteria</taxon>
        <taxon>Pseudomonadati</taxon>
        <taxon>Pseudomonadota</taxon>
        <taxon>Gammaproteobacteria</taxon>
        <taxon>Moraxellales</taxon>
        <taxon>Moraxellaceae</taxon>
        <taxon>Alkanindiges</taxon>
    </lineage>
</organism>
<dbReference type="InterPro" id="IPR029058">
    <property type="entry name" value="AB_hydrolase_fold"/>
</dbReference>
<dbReference type="Proteomes" id="UP000192132">
    <property type="component" value="Unassembled WGS sequence"/>
</dbReference>
<dbReference type="STRING" id="1907941.BKE30_12980"/>
<evidence type="ECO:0000313" key="2">
    <source>
        <dbReference type="Proteomes" id="UP000192132"/>
    </source>
</evidence>
<dbReference type="AlphaFoldDB" id="A0A1S8CRU4"/>
<accession>A0A1S8CRU4</accession>
<dbReference type="InterPro" id="IPR008886">
    <property type="entry name" value="UPF0227/Esterase_YqiA"/>
</dbReference>
<evidence type="ECO:0008006" key="3">
    <source>
        <dbReference type="Google" id="ProtNLM"/>
    </source>
</evidence>
<dbReference type="Pfam" id="PF05728">
    <property type="entry name" value="UPF0227"/>
    <property type="match status" value="1"/>
</dbReference>
<reference evidence="1 2" key="1">
    <citation type="submission" date="2016-10" db="EMBL/GenBank/DDBJ databases">
        <title>Draft Genome sequence of Alkanindiges sp. strain H1.</title>
        <authorList>
            <person name="Subhash Y."/>
            <person name="Lee S."/>
        </authorList>
    </citation>
    <scope>NUCLEOTIDE SEQUENCE [LARGE SCALE GENOMIC DNA]</scope>
    <source>
        <strain evidence="1 2">H1</strain>
    </source>
</reference>